<organism evidence="13 14">
    <name type="scientific">Microlunatus kandeliicorticis</name>
    <dbReference type="NCBI Taxonomy" id="1759536"/>
    <lineage>
        <taxon>Bacteria</taxon>
        <taxon>Bacillati</taxon>
        <taxon>Actinomycetota</taxon>
        <taxon>Actinomycetes</taxon>
        <taxon>Propionibacteriales</taxon>
        <taxon>Propionibacteriaceae</taxon>
        <taxon>Microlunatus</taxon>
    </lineage>
</organism>
<dbReference type="EMBL" id="JACGWT010000002">
    <property type="protein sequence ID" value="MBA8794020.1"/>
    <property type="molecule type" value="Genomic_DNA"/>
</dbReference>
<comment type="caution">
    <text evidence="13">The sequence shown here is derived from an EMBL/GenBank/DDBJ whole genome shotgun (WGS) entry which is preliminary data.</text>
</comment>
<dbReference type="Pfam" id="PF02223">
    <property type="entry name" value="Thymidylate_kin"/>
    <property type="match status" value="1"/>
</dbReference>
<dbReference type="InterPro" id="IPR027417">
    <property type="entry name" value="P-loop_NTPase"/>
</dbReference>
<dbReference type="GO" id="GO:0006227">
    <property type="term" value="P:dUDP biosynthetic process"/>
    <property type="evidence" value="ECO:0007669"/>
    <property type="project" value="TreeGrafter"/>
</dbReference>
<accession>A0A7W3IRU9</accession>
<protein>
    <recommendedName>
        <fullName evidence="3 11">Thymidylate kinase</fullName>
        <ecNumber evidence="2 11">2.7.4.9</ecNumber>
    </recommendedName>
    <alternativeName>
        <fullName evidence="11">dTMP kinase</fullName>
    </alternativeName>
</protein>
<keyword evidence="4 11" id="KW-0808">Transferase</keyword>
<evidence type="ECO:0000256" key="7">
    <source>
        <dbReference type="ARBA" id="ARBA00022777"/>
    </source>
</evidence>
<evidence type="ECO:0000256" key="2">
    <source>
        <dbReference type="ARBA" id="ARBA00012980"/>
    </source>
</evidence>
<evidence type="ECO:0000259" key="12">
    <source>
        <dbReference type="Pfam" id="PF02223"/>
    </source>
</evidence>
<keyword evidence="7 11" id="KW-0418">Kinase</keyword>
<dbReference type="GO" id="GO:0006233">
    <property type="term" value="P:dTDP biosynthetic process"/>
    <property type="evidence" value="ECO:0007669"/>
    <property type="project" value="InterPro"/>
</dbReference>
<dbReference type="Gene3D" id="3.40.50.300">
    <property type="entry name" value="P-loop containing nucleotide triphosphate hydrolases"/>
    <property type="match status" value="1"/>
</dbReference>
<dbReference type="InterPro" id="IPR018094">
    <property type="entry name" value="Thymidylate_kinase"/>
</dbReference>
<name>A0A7W3IRU9_9ACTN</name>
<keyword evidence="5 11" id="KW-0545">Nucleotide biosynthesis</keyword>
<evidence type="ECO:0000256" key="3">
    <source>
        <dbReference type="ARBA" id="ARBA00017144"/>
    </source>
</evidence>
<dbReference type="GO" id="GO:0006235">
    <property type="term" value="P:dTTP biosynthetic process"/>
    <property type="evidence" value="ECO:0007669"/>
    <property type="project" value="UniProtKB-UniRule"/>
</dbReference>
<evidence type="ECO:0000256" key="5">
    <source>
        <dbReference type="ARBA" id="ARBA00022727"/>
    </source>
</evidence>
<comment type="catalytic activity">
    <reaction evidence="9 11">
        <text>dTMP + ATP = dTDP + ADP</text>
        <dbReference type="Rhea" id="RHEA:13517"/>
        <dbReference type="ChEBI" id="CHEBI:30616"/>
        <dbReference type="ChEBI" id="CHEBI:58369"/>
        <dbReference type="ChEBI" id="CHEBI:63528"/>
        <dbReference type="ChEBI" id="CHEBI:456216"/>
        <dbReference type="EC" id="2.7.4.9"/>
    </reaction>
</comment>
<dbReference type="FunFam" id="3.40.50.300:FF:000225">
    <property type="entry name" value="Thymidylate kinase"/>
    <property type="match status" value="1"/>
</dbReference>
<dbReference type="GO" id="GO:0004798">
    <property type="term" value="F:dTMP kinase activity"/>
    <property type="evidence" value="ECO:0007669"/>
    <property type="project" value="UniProtKB-UniRule"/>
</dbReference>
<dbReference type="NCBIfam" id="TIGR00041">
    <property type="entry name" value="DTMP_kinase"/>
    <property type="match status" value="1"/>
</dbReference>
<evidence type="ECO:0000256" key="9">
    <source>
        <dbReference type="ARBA" id="ARBA00048743"/>
    </source>
</evidence>
<evidence type="ECO:0000256" key="11">
    <source>
        <dbReference type="HAMAP-Rule" id="MF_00165"/>
    </source>
</evidence>
<dbReference type="EC" id="2.7.4.9" evidence="2 11"/>
<evidence type="ECO:0000313" key="14">
    <source>
        <dbReference type="Proteomes" id="UP000523079"/>
    </source>
</evidence>
<evidence type="ECO:0000256" key="4">
    <source>
        <dbReference type="ARBA" id="ARBA00022679"/>
    </source>
</evidence>
<dbReference type="GO" id="GO:0005524">
    <property type="term" value="F:ATP binding"/>
    <property type="evidence" value="ECO:0007669"/>
    <property type="project" value="UniProtKB-UniRule"/>
</dbReference>
<feature type="binding site" evidence="11">
    <location>
        <begin position="13"/>
        <end position="20"/>
    </location>
    <ligand>
        <name>ATP</name>
        <dbReference type="ChEBI" id="CHEBI:30616"/>
    </ligand>
</feature>
<proteinExistence type="inferred from homology"/>
<evidence type="ECO:0000256" key="8">
    <source>
        <dbReference type="ARBA" id="ARBA00022840"/>
    </source>
</evidence>
<evidence type="ECO:0000256" key="1">
    <source>
        <dbReference type="ARBA" id="ARBA00009776"/>
    </source>
</evidence>
<keyword evidence="8 11" id="KW-0067">ATP-binding</keyword>
<sequence length="210" mass="22888">MRADRGLFVVFEGGDGVGKTTQVSRLVDWLAAQGRPVLRTFEPGDTPAGRQIRALVLDPATGDLAPRAEALLYAADKAHHLHALVLPALARGEVVVCDRYVDSMLAYQGAGRVLDEDEVERVARWATGDLRPHLTVLLDLDPAEAVATKIDKDRLEAAGDAFHLSVRSHFLALAARDPEHYLVLPARRPVDELATAIRDRVATLLADLPR</sequence>
<dbReference type="PANTHER" id="PTHR10344">
    <property type="entry name" value="THYMIDYLATE KINASE"/>
    <property type="match status" value="1"/>
</dbReference>
<dbReference type="InterPro" id="IPR039430">
    <property type="entry name" value="Thymidylate_kin-like_dom"/>
</dbReference>
<dbReference type="PANTHER" id="PTHR10344:SF4">
    <property type="entry name" value="UMP-CMP KINASE 2, MITOCHONDRIAL"/>
    <property type="match status" value="1"/>
</dbReference>
<dbReference type="SUPFAM" id="SSF52540">
    <property type="entry name" value="P-loop containing nucleoside triphosphate hydrolases"/>
    <property type="match status" value="1"/>
</dbReference>
<keyword evidence="14" id="KW-1185">Reference proteome</keyword>
<evidence type="ECO:0000256" key="10">
    <source>
        <dbReference type="ARBA" id="ARBA00057735"/>
    </source>
</evidence>
<gene>
    <name evidence="11" type="primary">tmk</name>
    <name evidence="13" type="ORF">FHX74_001625</name>
</gene>
<comment type="similarity">
    <text evidence="1 11">Belongs to the thymidylate kinase family.</text>
</comment>
<dbReference type="GO" id="GO:0005829">
    <property type="term" value="C:cytosol"/>
    <property type="evidence" value="ECO:0007669"/>
    <property type="project" value="TreeGrafter"/>
</dbReference>
<evidence type="ECO:0000256" key="6">
    <source>
        <dbReference type="ARBA" id="ARBA00022741"/>
    </source>
</evidence>
<dbReference type="HAMAP" id="MF_00165">
    <property type="entry name" value="Thymidylate_kinase"/>
    <property type="match status" value="1"/>
</dbReference>
<comment type="function">
    <text evidence="10 11">Phosphorylation of dTMP to form dTDP in both de novo and salvage pathways of dTTP synthesis.</text>
</comment>
<dbReference type="AlphaFoldDB" id="A0A7W3IRU9"/>
<reference evidence="13 14" key="1">
    <citation type="submission" date="2020-07" db="EMBL/GenBank/DDBJ databases">
        <title>Sequencing the genomes of 1000 actinobacteria strains.</title>
        <authorList>
            <person name="Klenk H.-P."/>
        </authorList>
    </citation>
    <scope>NUCLEOTIDE SEQUENCE [LARGE SCALE GENOMIC DNA]</scope>
    <source>
        <strain evidence="13 14">DSM 100723</strain>
    </source>
</reference>
<keyword evidence="6 11" id="KW-0547">Nucleotide-binding</keyword>
<evidence type="ECO:0000313" key="13">
    <source>
        <dbReference type="EMBL" id="MBA8794020.1"/>
    </source>
</evidence>
<feature type="domain" description="Thymidylate kinase-like" evidence="12">
    <location>
        <begin position="11"/>
        <end position="197"/>
    </location>
</feature>
<dbReference type="RefSeq" id="WP_182559546.1">
    <property type="nucleotide sequence ID" value="NZ_JACGWT010000002.1"/>
</dbReference>
<dbReference type="Proteomes" id="UP000523079">
    <property type="component" value="Unassembled WGS sequence"/>
</dbReference>
<dbReference type="CDD" id="cd01672">
    <property type="entry name" value="TMPK"/>
    <property type="match status" value="1"/>
</dbReference>